<evidence type="ECO:0000256" key="1">
    <source>
        <dbReference type="SAM" id="Coils"/>
    </source>
</evidence>
<keyword evidence="1" id="KW-0175">Coiled coil</keyword>
<comment type="caution">
    <text evidence="2">The sequence shown here is derived from an EMBL/GenBank/DDBJ whole genome shotgun (WGS) entry which is preliminary data.</text>
</comment>
<accession>A0A6N8FX56</accession>
<dbReference type="Proteomes" id="UP000441797">
    <property type="component" value="Unassembled WGS sequence"/>
</dbReference>
<name>A0A6N8FX56_9CHRO</name>
<organism evidence="2 3">
    <name type="scientific">Gloeocapsopsis dulcis AAB1 = 1H9</name>
    <dbReference type="NCBI Taxonomy" id="1433147"/>
    <lineage>
        <taxon>Bacteria</taxon>
        <taxon>Bacillati</taxon>
        <taxon>Cyanobacteriota</taxon>
        <taxon>Cyanophyceae</taxon>
        <taxon>Oscillatoriophycideae</taxon>
        <taxon>Chroococcales</taxon>
        <taxon>Chroococcaceae</taxon>
        <taxon>Gloeocapsopsis</taxon>
        <taxon>Gloeocapsopsis dulcis</taxon>
    </lineage>
</organism>
<proteinExistence type="predicted"/>
<protein>
    <submittedName>
        <fullName evidence="2">Uncharacterized protein</fullName>
    </submittedName>
</protein>
<evidence type="ECO:0000313" key="3">
    <source>
        <dbReference type="Proteomes" id="UP000441797"/>
    </source>
</evidence>
<sequence>MIDNKALFDYWHDRVQLKKQEKIAATAQHIPTQVLRHEYTNYDLLRQSAEVKQLTEPERSRVIAIIKYECTAQVLQYRAGCLRDRANEFADAYKEINQHKSQLLDLIKVLQEKLFGKDQQLKQLETRMASLSVENEALRSEIESKKAAEELHKELEQLKKQYDAVEKRRRELAKNNQSLGGRVAHTQRYKKERDEARVLVEEQKHQIFSLTAENQQLRQANEQFLRKLKRLSAVEPTLG</sequence>
<keyword evidence="3" id="KW-1185">Reference proteome</keyword>
<dbReference type="EMBL" id="NAPY01000015">
    <property type="protein sequence ID" value="MUL36905.1"/>
    <property type="molecule type" value="Genomic_DNA"/>
</dbReference>
<gene>
    <name evidence="2" type="ORF">BWI75_11245</name>
</gene>
<feature type="coiled-coil region" evidence="1">
    <location>
        <begin position="93"/>
        <end position="234"/>
    </location>
</feature>
<evidence type="ECO:0000313" key="2">
    <source>
        <dbReference type="EMBL" id="MUL36905.1"/>
    </source>
</evidence>
<dbReference type="AlphaFoldDB" id="A0A6N8FX56"/>
<reference evidence="2 3" key="1">
    <citation type="journal article" date="2019" name="Front. Microbiol.">
        <title>Genomic Features for Desiccation Tolerance and Sugar Biosynthesis in the Extremophile Gloeocapsopsis sp. UTEX B3054.</title>
        <authorList>
            <person name="Urrejola C."/>
            <person name="Alcorta J."/>
            <person name="Salas L."/>
            <person name="Vasquez M."/>
            <person name="Polz M.F."/>
            <person name="Vicuna R."/>
            <person name="Diez B."/>
        </authorList>
    </citation>
    <scope>NUCLEOTIDE SEQUENCE [LARGE SCALE GENOMIC DNA]</scope>
    <source>
        <strain evidence="2 3">1H9</strain>
    </source>
</reference>
<dbReference type="RefSeq" id="WP_105218639.1">
    <property type="nucleotide sequence ID" value="NZ_CAWNSU010000128.1"/>
</dbReference>
<dbReference type="OrthoDB" id="421189at2"/>